<keyword evidence="2" id="KW-0472">Membrane</keyword>
<dbReference type="SUPFAM" id="SSF141488">
    <property type="entry name" value="YdhA-like"/>
    <property type="match status" value="1"/>
</dbReference>
<feature type="domain" description="C-type lysozyme inhibitor" evidence="6">
    <location>
        <begin position="36"/>
        <end position="107"/>
    </location>
</feature>
<dbReference type="Gene3D" id="2.40.128.200">
    <property type="match status" value="1"/>
</dbReference>
<keyword evidence="3" id="KW-0564">Palmitate</keyword>
<accession>A0A840SR89</accession>
<dbReference type="InterPro" id="IPR036328">
    <property type="entry name" value="MliC_sf"/>
</dbReference>
<gene>
    <name evidence="7" type="ORF">HNP73_003578</name>
</gene>
<protein>
    <submittedName>
        <fullName evidence="7">Membrane-bound inhibitor of C-type lysozyme</fullName>
    </submittedName>
</protein>
<evidence type="ECO:0000256" key="2">
    <source>
        <dbReference type="ARBA" id="ARBA00023136"/>
    </source>
</evidence>
<sequence>MLRRIACAAAASTVSAFALTALAAGAFAEETVTVHYRCEDGAHLPVAYINTPEGDSYAVLVHAAKLDVLKAGITGSGVRYTSIDGSNLVWHVKGKEGFLAHDDADETMILRNCKAR</sequence>
<dbReference type="InterPro" id="IPR018660">
    <property type="entry name" value="MliC"/>
</dbReference>
<evidence type="ECO:0000256" key="5">
    <source>
        <dbReference type="SAM" id="SignalP"/>
    </source>
</evidence>
<evidence type="ECO:0000256" key="3">
    <source>
        <dbReference type="ARBA" id="ARBA00023139"/>
    </source>
</evidence>
<evidence type="ECO:0000313" key="7">
    <source>
        <dbReference type="EMBL" id="MBB5223624.1"/>
    </source>
</evidence>
<organism evidence="7 8">
    <name type="scientific">Amaricoccus macauensis</name>
    <dbReference type="NCBI Taxonomy" id="57001"/>
    <lineage>
        <taxon>Bacteria</taxon>
        <taxon>Pseudomonadati</taxon>
        <taxon>Pseudomonadota</taxon>
        <taxon>Alphaproteobacteria</taxon>
        <taxon>Rhodobacterales</taxon>
        <taxon>Paracoccaceae</taxon>
        <taxon>Amaricoccus</taxon>
    </lineage>
</organism>
<reference evidence="7 8" key="1">
    <citation type="submission" date="2020-08" db="EMBL/GenBank/DDBJ databases">
        <title>Genomic Encyclopedia of Type Strains, Phase IV (KMG-IV): sequencing the most valuable type-strain genomes for metagenomic binning, comparative biology and taxonomic classification.</title>
        <authorList>
            <person name="Goeker M."/>
        </authorList>
    </citation>
    <scope>NUCLEOTIDE SEQUENCE [LARGE SCALE GENOMIC DNA]</scope>
    <source>
        <strain evidence="7 8">DSM 101730</strain>
    </source>
</reference>
<dbReference type="EMBL" id="JACHFM010000004">
    <property type="protein sequence ID" value="MBB5223624.1"/>
    <property type="molecule type" value="Genomic_DNA"/>
</dbReference>
<dbReference type="Proteomes" id="UP000549457">
    <property type="component" value="Unassembled WGS sequence"/>
</dbReference>
<evidence type="ECO:0000259" key="6">
    <source>
        <dbReference type="Pfam" id="PF09864"/>
    </source>
</evidence>
<keyword evidence="4" id="KW-0449">Lipoprotein</keyword>
<name>A0A840SR89_9RHOB</name>
<dbReference type="RefSeq" id="WP_184152897.1">
    <property type="nucleotide sequence ID" value="NZ_JACHFM010000004.1"/>
</dbReference>
<dbReference type="AlphaFoldDB" id="A0A840SR89"/>
<proteinExistence type="predicted"/>
<evidence type="ECO:0000256" key="4">
    <source>
        <dbReference type="ARBA" id="ARBA00023288"/>
    </source>
</evidence>
<feature type="chain" id="PRO_5032549115" evidence="5">
    <location>
        <begin position="24"/>
        <end position="116"/>
    </location>
</feature>
<dbReference type="Pfam" id="PF09864">
    <property type="entry name" value="MliC"/>
    <property type="match status" value="1"/>
</dbReference>
<evidence type="ECO:0000313" key="8">
    <source>
        <dbReference type="Proteomes" id="UP000549457"/>
    </source>
</evidence>
<keyword evidence="1 5" id="KW-0732">Signal</keyword>
<keyword evidence="8" id="KW-1185">Reference proteome</keyword>
<evidence type="ECO:0000256" key="1">
    <source>
        <dbReference type="ARBA" id="ARBA00022729"/>
    </source>
</evidence>
<comment type="caution">
    <text evidence="7">The sequence shown here is derived from an EMBL/GenBank/DDBJ whole genome shotgun (WGS) entry which is preliminary data.</text>
</comment>
<feature type="signal peptide" evidence="5">
    <location>
        <begin position="1"/>
        <end position="23"/>
    </location>
</feature>